<dbReference type="PANTHER" id="PTHR42867:SF1">
    <property type="entry name" value="MEMBRANE PROTEIN-RELATED"/>
    <property type="match status" value="1"/>
</dbReference>
<organism evidence="2">
    <name type="scientific">hot springs metagenome</name>
    <dbReference type="NCBI Taxonomy" id="433727"/>
    <lineage>
        <taxon>unclassified sequences</taxon>
        <taxon>metagenomes</taxon>
        <taxon>ecological metagenomes</taxon>
    </lineage>
</organism>
<feature type="transmembrane region" description="Helical" evidence="1">
    <location>
        <begin position="200"/>
        <end position="219"/>
    </location>
</feature>
<evidence type="ECO:0000256" key="1">
    <source>
        <dbReference type="SAM" id="Phobius"/>
    </source>
</evidence>
<dbReference type="EMBL" id="BLAB01000001">
    <property type="protein sequence ID" value="GER93601.1"/>
    <property type="molecule type" value="Genomic_DNA"/>
</dbReference>
<sequence length="305" mass="33591">MKNIGGQAVIEGVMMKSPAGWSVAVRHPNGCINLKTVKTKAAPPFLKLPFIRGVVGLFHAILVGVKAIEFSASIAYQDADNANDAQKGESPVSGLGVAISIGLAIALAIVLFKFLPLFLTTLIGNVVKGVSNNSLFFNLVDGLLRVGIFFLYIFSIGLWKEMRRIYQYHGAEHKVIYAYEAGEDLTIENAKKYKPYHPRCGTSFLLIVMVISIMVFLVIPKDWSFLHKLVSRIVLIPVIAGVSYEVLRFSAKMKNNPIIGLFVLPGLLLQRMTVREPDEPQIEVAISAMKEVLKIDANKEVCTEC</sequence>
<feature type="transmembrane region" description="Helical" evidence="1">
    <location>
        <begin position="135"/>
        <end position="159"/>
    </location>
</feature>
<name>A0A5J4L429_9ZZZZ</name>
<keyword evidence="1" id="KW-1133">Transmembrane helix</keyword>
<reference evidence="2" key="1">
    <citation type="submission" date="2019-10" db="EMBL/GenBank/DDBJ databases">
        <title>Metagenomic sequencing of thiosulfate-disproportionating enrichment culture.</title>
        <authorList>
            <person name="Umezawa K."/>
            <person name="Kojima H."/>
            <person name="Fukui M."/>
        </authorList>
    </citation>
    <scope>NUCLEOTIDE SEQUENCE</scope>
    <source>
        <strain evidence="2">45J</strain>
    </source>
</reference>
<dbReference type="AlphaFoldDB" id="A0A5J4L429"/>
<keyword evidence="1" id="KW-0472">Membrane</keyword>
<dbReference type="PANTHER" id="PTHR42867">
    <property type="entry name" value="MEMBRANE PROTEIN-RELATED"/>
    <property type="match status" value="1"/>
</dbReference>
<dbReference type="Pfam" id="PF07136">
    <property type="entry name" value="DUF1385"/>
    <property type="match status" value="1"/>
</dbReference>
<accession>A0A5J4L429</accession>
<keyword evidence="1" id="KW-0812">Transmembrane</keyword>
<feature type="transmembrane region" description="Helical" evidence="1">
    <location>
        <begin position="95"/>
        <end position="115"/>
    </location>
</feature>
<dbReference type="InterPro" id="IPR010787">
    <property type="entry name" value="DUF1385"/>
</dbReference>
<protein>
    <submittedName>
        <fullName evidence="2">DUF1385 domain-containing protein</fullName>
    </submittedName>
</protein>
<evidence type="ECO:0000313" key="2">
    <source>
        <dbReference type="EMBL" id="GER93601.1"/>
    </source>
</evidence>
<feature type="transmembrane region" description="Helical" evidence="1">
    <location>
        <begin position="225"/>
        <end position="247"/>
    </location>
</feature>
<proteinExistence type="predicted"/>
<gene>
    <name evidence="2" type="ORF">A45J_1349</name>
</gene>
<comment type="caution">
    <text evidence="2">The sequence shown here is derived from an EMBL/GenBank/DDBJ whole genome shotgun (WGS) entry which is preliminary data.</text>
</comment>